<dbReference type="EMBL" id="JAAOAS010000441">
    <property type="protein sequence ID" value="KAF5576104.1"/>
    <property type="molecule type" value="Genomic_DNA"/>
</dbReference>
<gene>
    <name evidence="2" type="ORF">FPCIR_12784</name>
</gene>
<protein>
    <submittedName>
        <fullName evidence="2">Uncharacterized protein</fullName>
    </submittedName>
</protein>
<feature type="non-terminal residue" evidence="2">
    <location>
        <position position="1"/>
    </location>
</feature>
<feature type="region of interest" description="Disordered" evidence="1">
    <location>
        <begin position="437"/>
        <end position="496"/>
    </location>
</feature>
<reference evidence="2 3" key="1">
    <citation type="submission" date="2020-05" db="EMBL/GenBank/DDBJ databases">
        <title>Identification and distribution of gene clusters putatively required for synthesis of sphingolipid metabolism inhibitors in phylogenetically diverse species of the filamentous fungus Fusarium.</title>
        <authorList>
            <person name="Kim H.-S."/>
            <person name="Busman M."/>
            <person name="Brown D.W."/>
            <person name="Divon H."/>
            <person name="Uhlig S."/>
            <person name="Proctor R.H."/>
        </authorList>
    </citation>
    <scope>NUCLEOTIDE SEQUENCE [LARGE SCALE GENOMIC DNA]</scope>
    <source>
        <strain evidence="2 3">NRRL 36939</strain>
    </source>
</reference>
<feature type="compositionally biased region" description="Polar residues" evidence="1">
    <location>
        <begin position="179"/>
        <end position="195"/>
    </location>
</feature>
<proteinExistence type="predicted"/>
<evidence type="ECO:0000313" key="2">
    <source>
        <dbReference type="EMBL" id="KAF5576104.1"/>
    </source>
</evidence>
<feature type="region of interest" description="Disordered" evidence="1">
    <location>
        <begin position="127"/>
        <end position="241"/>
    </location>
</feature>
<feature type="compositionally biased region" description="Polar residues" evidence="1">
    <location>
        <begin position="136"/>
        <end position="151"/>
    </location>
</feature>
<feature type="compositionally biased region" description="Basic and acidic residues" evidence="1">
    <location>
        <begin position="50"/>
        <end position="63"/>
    </location>
</feature>
<keyword evidence="3" id="KW-1185">Reference proteome</keyword>
<dbReference type="Proteomes" id="UP000546213">
    <property type="component" value="Unassembled WGS sequence"/>
</dbReference>
<organism evidence="2 3">
    <name type="scientific">Fusarium pseudocircinatum</name>
    <dbReference type="NCBI Taxonomy" id="56676"/>
    <lineage>
        <taxon>Eukaryota</taxon>
        <taxon>Fungi</taxon>
        <taxon>Dikarya</taxon>
        <taxon>Ascomycota</taxon>
        <taxon>Pezizomycotina</taxon>
        <taxon>Sordariomycetes</taxon>
        <taxon>Hypocreomycetidae</taxon>
        <taxon>Hypocreales</taxon>
        <taxon>Nectriaceae</taxon>
        <taxon>Fusarium</taxon>
        <taxon>Fusarium fujikuroi species complex</taxon>
    </lineage>
</organism>
<dbReference type="OrthoDB" id="4800057at2759"/>
<dbReference type="AlphaFoldDB" id="A0A8H5KKT5"/>
<evidence type="ECO:0000313" key="3">
    <source>
        <dbReference type="Proteomes" id="UP000546213"/>
    </source>
</evidence>
<feature type="compositionally biased region" description="Low complexity" evidence="1">
    <location>
        <begin position="443"/>
        <end position="453"/>
    </location>
</feature>
<feature type="compositionally biased region" description="Basic and acidic residues" evidence="1">
    <location>
        <begin position="33"/>
        <end position="43"/>
    </location>
</feature>
<feature type="region of interest" description="Disordered" evidence="1">
    <location>
        <begin position="33"/>
        <end position="68"/>
    </location>
</feature>
<accession>A0A8H5KKT5</accession>
<evidence type="ECO:0000256" key="1">
    <source>
        <dbReference type="SAM" id="MobiDB-lite"/>
    </source>
</evidence>
<sequence length="515" mass="58120">QVRQIEEQVSIPCQPPPIPLVVQRTLEQLAERQPVKRQLERQAEQQPEPPLERQPEQQPERGPKQCPDLFPKRLRELISVGVHENVEVAQCPHEVVHRRIYDSPQVSPSRLTTVPTSDYAPECMITPATSSPPAPFQSRSGPQKTAYSVFTPSARYRTPRDALYPSTENDNDTKDTRGSKTAQTPYETKQASTVQAHRVHPGFTPVNGRSRLAPPEQGRPTPLVLPIDHPSHPPKSLPAPPPGDEITRENMVLKNNGVVYTYPECVKGVPLVKITETHPYWEPNWPNVKTIIMPQLARWREKRQAAIDAGPKQGKSDPFKYQTGRQVNRGERILEFHENGPISPHQLLSKKYIQPGKGSITSYDTLFRLAETISELEKFNLDISPVDWMRQRLHELIEVQGANFNLPRIIHEFYHDSKLAALRYKYGFKNIGRPSGVMKTRISHGSPSSSPRSLQKRKAIHSVTPKSCEDSFTDQSLLPSQLPPAPLPASGLRPALNTRLNKRPEYSLLCTRSSS</sequence>
<name>A0A8H5KKT5_9HYPO</name>
<comment type="caution">
    <text evidence="2">The sequence shown here is derived from an EMBL/GenBank/DDBJ whole genome shotgun (WGS) entry which is preliminary data.</text>
</comment>